<sequence>MPGVTHTIRYRDPIEAIQSLWGDPALASHLVYRPRKLFSSCDRQNRIYTELWTGQWWHAVQSRLPYGATVAPVIIASDKTQLTNFSGGKSAYPVYLTIGNIPKALRRKPTKNACILIAYLPVESAKLKGSGLSKVNVKIQTQRLFHEAMRLVLSPLIKAGTNGIQMTGGNGEVRKVHPILACYAADFPEQCLVACTKYGTCPKCRAPA</sequence>
<protein>
    <submittedName>
        <fullName evidence="1">Uncharacterized protein</fullName>
    </submittedName>
</protein>
<dbReference type="AlphaFoldDB" id="A0A067SYP6"/>
<dbReference type="Proteomes" id="UP000027222">
    <property type="component" value="Unassembled WGS sequence"/>
</dbReference>
<dbReference type="EMBL" id="KL142379">
    <property type="protein sequence ID" value="KDR76055.1"/>
    <property type="molecule type" value="Genomic_DNA"/>
</dbReference>
<dbReference type="Pfam" id="PF18759">
    <property type="entry name" value="Plavaka"/>
    <property type="match status" value="1"/>
</dbReference>
<keyword evidence="2" id="KW-1185">Reference proteome</keyword>
<dbReference type="HOGENOM" id="CLU_006344_2_2_1"/>
<name>A0A067SYP6_GALM3</name>
<dbReference type="OrthoDB" id="2418900at2759"/>
<proteinExistence type="predicted"/>
<gene>
    <name evidence="1" type="ORF">GALMADRAFT_67859</name>
</gene>
<evidence type="ECO:0000313" key="1">
    <source>
        <dbReference type="EMBL" id="KDR76055.1"/>
    </source>
</evidence>
<organism evidence="1 2">
    <name type="scientific">Galerina marginata (strain CBS 339.88)</name>
    <dbReference type="NCBI Taxonomy" id="685588"/>
    <lineage>
        <taxon>Eukaryota</taxon>
        <taxon>Fungi</taxon>
        <taxon>Dikarya</taxon>
        <taxon>Basidiomycota</taxon>
        <taxon>Agaricomycotina</taxon>
        <taxon>Agaricomycetes</taxon>
        <taxon>Agaricomycetidae</taxon>
        <taxon>Agaricales</taxon>
        <taxon>Agaricineae</taxon>
        <taxon>Strophariaceae</taxon>
        <taxon>Galerina</taxon>
    </lineage>
</organism>
<accession>A0A067SYP6</accession>
<dbReference type="STRING" id="685588.A0A067SYP6"/>
<dbReference type="InterPro" id="IPR041078">
    <property type="entry name" value="Plavaka"/>
</dbReference>
<feature type="non-terminal residue" evidence="1">
    <location>
        <position position="208"/>
    </location>
</feature>
<reference evidence="2" key="1">
    <citation type="journal article" date="2014" name="Proc. Natl. Acad. Sci. U.S.A.">
        <title>Extensive sampling of basidiomycete genomes demonstrates inadequacy of the white-rot/brown-rot paradigm for wood decay fungi.</title>
        <authorList>
            <person name="Riley R."/>
            <person name="Salamov A.A."/>
            <person name="Brown D.W."/>
            <person name="Nagy L.G."/>
            <person name="Floudas D."/>
            <person name="Held B.W."/>
            <person name="Levasseur A."/>
            <person name="Lombard V."/>
            <person name="Morin E."/>
            <person name="Otillar R."/>
            <person name="Lindquist E.A."/>
            <person name="Sun H."/>
            <person name="LaButti K.M."/>
            <person name="Schmutz J."/>
            <person name="Jabbour D."/>
            <person name="Luo H."/>
            <person name="Baker S.E."/>
            <person name="Pisabarro A.G."/>
            <person name="Walton J.D."/>
            <person name="Blanchette R.A."/>
            <person name="Henrissat B."/>
            <person name="Martin F."/>
            <person name="Cullen D."/>
            <person name="Hibbett D.S."/>
            <person name="Grigoriev I.V."/>
        </authorList>
    </citation>
    <scope>NUCLEOTIDE SEQUENCE [LARGE SCALE GENOMIC DNA]</scope>
    <source>
        <strain evidence="2">CBS 339.88</strain>
    </source>
</reference>
<evidence type="ECO:0000313" key="2">
    <source>
        <dbReference type="Proteomes" id="UP000027222"/>
    </source>
</evidence>